<proteinExistence type="predicted"/>
<evidence type="ECO:0000313" key="2">
    <source>
        <dbReference type="Proteomes" id="UP000523087"/>
    </source>
</evidence>
<gene>
    <name evidence="1" type="ORF">HNR31_002366</name>
</gene>
<evidence type="ECO:0000313" key="1">
    <source>
        <dbReference type="EMBL" id="MBA2875576.1"/>
    </source>
</evidence>
<dbReference type="EMBL" id="JACDUT010000007">
    <property type="protein sequence ID" value="MBA2875576.1"/>
    <property type="molecule type" value="Genomic_DNA"/>
</dbReference>
<reference evidence="1 2" key="1">
    <citation type="submission" date="2020-07" db="EMBL/GenBank/DDBJ databases">
        <title>Genomic Encyclopedia of Type Strains, Phase IV (KMG-IV): sequencing the most valuable type-strain genomes for metagenomic binning, comparative biology and taxonomic classification.</title>
        <authorList>
            <person name="Goeker M."/>
        </authorList>
    </citation>
    <scope>NUCLEOTIDE SEQUENCE [LARGE SCALE GENOMIC DNA]</scope>
    <source>
        <strain evidence="1 2">DSM 15730</strain>
    </source>
</reference>
<organism evidence="1 2">
    <name type="scientific">Thermaerobacillus caldiproteolyticus</name>
    <dbReference type="NCBI Taxonomy" id="247480"/>
    <lineage>
        <taxon>Bacteria</taxon>
        <taxon>Bacillati</taxon>
        <taxon>Bacillota</taxon>
        <taxon>Bacilli</taxon>
        <taxon>Bacillales</taxon>
        <taxon>Anoxybacillaceae</taxon>
        <taxon>Thermaerobacillus</taxon>
    </lineage>
</organism>
<keyword evidence="2" id="KW-1185">Reference proteome</keyword>
<sequence length="55" mass="6472">MKDVFLQSRFFSEIDLDFFMKKSFLAEDNVKSIQYPYLSTNITKNPCYYVCASKG</sequence>
<name>A0A7W0C0F8_9BACL</name>
<comment type="caution">
    <text evidence="1">The sequence shown here is derived from an EMBL/GenBank/DDBJ whole genome shotgun (WGS) entry which is preliminary data.</text>
</comment>
<dbReference type="AlphaFoldDB" id="A0A7W0C0F8"/>
<protein>
    <submittedName>
        <fullName evidence="1">Uncharacterized protein</fullName>
    </submittedName>
</protein>
<dbReference type="Proteomes" id="UP000523087">
    <property type="component" value="Unassembled WGS sequence"/>
</dbReference>
<accession>A0A7W0C0F8</accession>